<dbReference type="InterPro" id="IPR027417">
    <property type="entry name" value="P-loop_NTPase"/>
</dbReference>
<dbReference type="PANTHER" id="PTHR43581">
    <property type="entry name" value="ATP/GTP PHOSPHATASE"/>
    <property type="match status" value="1"/>
</dbReference>
<proteinExistence type="predicted"/>
<feature type="domain" description="AAA+ ATPase" evidence="1">
    <location>
        <begin position="22"/>
        <end position="337"/>
    </location>
</feature>
<dbReference type="PATRIC" id="fig|1137281.3.peg.1612"/>
<dbReference type="GeneID" id="98641489"/>
<dbReference type="SUPFAM" id="SSF52540">
    <property type="entry name" value="P-loop containing nucleoside triphosphate hydrolases"/>
    <property type="match status" value="1"/>
</dbReference>
<evidence type="ECO:0000313" key="2">
    <source>
        <dbReference type="EMBL" id="EMQ94993.1"/>
    </source>
</evidence>
<dbReference type="eggNOG" id="COG3950">
    <property type="taxonomic scope" value="Bacteria"/>
</dbReference>
<sequence>MSIKVTIRQKHKSVEPPCTFELPEFSVLTGKNGSGKTHLLEAIADKDKSSVEIYGKPTQNIKYIPFNGLNPKIQESCDPNSISQHIKNVWNKFHSAKQNAQRRNRNNIGEINRQMNDANATNFLNKTIRDSGKGYEELTEDDFGDSFDISFMGQNDFFTAQFALIFKNYHKRQEENNINEYYQSKGKSISKPVLTQEEFTEKYGEPPWEFVNKILDETSIPYEVNNPENDRLDSNFIFKLKDKIQGFEISSADLSTGEKVLMSLALAIYNTGGDLGKPDVLLIDEPDAGLHPSMSKMMVKILRENIVEQNKIPTVISTHSPTTVISSEGISIYQLIRGNSSPTKIPVQEAVEILSSDIPFLRISTEKRRQVFVESKYDVTYYELLMNIYGRLVSFSSEPIFIPARTSNGSNCTDVIEVVKNLYSNGNEQIYGIIDWDLSNASVDRILVLGENDRYAIENYLLDPFLLGLLTIRENKIPITDFVGISITTYSQAINLNQADAQIIINKILNDLGLQSTNKVKYKTFNGWELETTVEFNHYQGHDLESLYKTKYPFLNAYQREDALKKDIIEKVINDHPNFAPVELSEIIMKIK</sequence>
<name>M7N931_9FLAO</name>
<gene>
    <name evidence="2" type="ORF">D778_00178</name>
</gene>
<evidence type="ECO:0000313" key="3">
    <source>
        <dbReference type="Proteomes" id="UP000012024"/>
    </source>
</evidence>
<dbReference type="OrthoDB" id="9815944at2"/>
<reference evidence="2 3" key="1">
    <citation type="submission" date="2012-12" db="EMBL/GenBank/DDBJ databases">
        <title>Genome assembly of Formosa sp. AK20.</title>
        <authorList>
            <person name="Kumar R."/>
            <person name="Khatri I."/>
            <person name="Vaidya B."/>
            <person name="Subramanian S."/>
            <person name="Pinnaka A."/>
        </authorList>
    </citation>
    <scope>NUCLEOTIDE SEQUENCE [LARGE SCALE GENOMIC DNA]</scope>
    <source>
        <strain evidence="2 3">AK20</strain>
    </source>
</reference>
<keyword evidence="3" id="KW-1185">Reference proteome</keyword>
<dbReference type="EMBL" id="ANLA01000012">
    <property type="protein sequence ID" value="EMQ94993.1"/>
    <property type="molecule type" value="Genomic_DNA"/>
</dbReference>
<dbReference type="InterPro" id="IPR051396">
    <property type="entry name" value="Bact_Antivir_Def_Nuclease"/>
</dbReference>
<dbReference type="Pfam" id="PF13175">
    <property type="entry name" value="AAA_15"/>
    <property type="match status" value="1"/>
</dbReference>
<dbReference type="AlphaFoldDB" id="M7N931"/>
<dbReference type="SMART" id="SM00382">
    <property type="entry name" value="AAA"/>
    <property type="match status" value="1"/>
</dbReference>
<dbReference type="RefSeq" id="WP_007649493.1">
    <property type="nucleotide sequence ID" value="NZ_ANLA01000012.1"/>
</dbReference>
<dbReference type="InterPro" id="IPR041685">
    <property type="entry name" value="AAA_GajA/Old/RecF-like"/>
</dbReference>
<evidence type="ECO:0000259" key="1">
    <source>
        <dbReference type="SMART" id="SM00382"/>
    </source>
</evidence>
<dbReference type="Gene3D" id="3.40.50.300">
    <property type="entry name" value="P-loop containing nucleotide triphosphate hydrolases"/>
    <property type="match status" value="1"/>
</dbReference>
<comment type="caution">
    <text evidence="2">The sequence shown here is derived from an EMBL/GenBank/DDBJ whole genome shotgun (WGS) entry which is preliminary data.</text>
</comment>
<protein>
    <recommendedName>
        <fullName evidence="1">AAA+ ATPase domain-containing protein</fullName>
    </recommendedName>
</protein>
<organism evidence="2 3">
    <name type="scientific">Xanthomarina gelatinilytica</name>
    <dbReference type="NCBI Taxonomy" id="1137281"/>
    <lineage>
        <taxon>Bacteria</taxon>
        <taxon>Pseudomonadati</taxon>
        <taxon>Bacteroidota</taxon>
        <taxon>Flavobacteriia</taxon>
        <taxon>Flavobacteriales</taxon>
        <taxon>Flavobacteriaceae</taxon>
        <taxon>Xanthomarina</taxon>
    </lineage>
</organism>
<accession>M7N931</accession>
<dbReference type="PANTHER" id="PTHR43581:SF2">
    <property type="entry name" value="EXCINUCLEASE ATPASE SUBUNIT"/>
    <property type="match status" value="1"/>
</dbReference>
<dbReference type="Proteomes" id="UP000012024">
    <property type="component" value="Unassembled WGS sequence"/>
</dbReference>
<dbReference type="CDD" id="cd00267">
    <property type="entry name" value="ABC_ATPase"/>
    <property type="match status" value="2"/>
</dbReference>
<dbReference type="InterPro" id="IPR003593">
    <property type="entry name" value="AAA+_ATPase"/>
</dbReference>